<sequence>MFSLVRSLVVLAFTAASLVKGYADPGACSGACWAHDPSIIQRTSDGLYYKFNTGSGIEIATSSSLSGPWTIKGYALPSGTSINGQADLWAPDVSKVGSLYYMYYAVSTFGSQNSVIGLATSSTLDVGSWTDLGTTGIQSTSAKPYNAIDPNLIQVGSSYYLNFGSFWHDIYQAEMNADAKKVSTSAVNIEYSSVGTHPNEGSFMFYYSGYYYLLWSNGICCGYDTSKPATGAEYKIMMCRSTSATGGFVDQSGVSCTANGGTILLASHGTTYGPGGQLEQRTGALLPLRKHNVGLGDGSYLFGWNALSWSGGWPYV</sequence>
<dbReference type="AlphaFoldDB" id="A0A8T9C916"/>
<evidence type="ECO:0000256" key="5">
    <source>
        <dbReference type="ARBA" id="ARBA00022801"/>
    </source>
</evidence>
<dbReference type="InterPro" id="IPR006710">
    <property type="entry name" value="Glyco_hydro_43"/>
</dbReference>
<evidence type="ECO:0000313" key="12">
    <source>
        <dbReference type="Proteomes" id="UP000469558"/>
    </source>
</evidence>
<evidence type="ECO:0000256" key="6">
    <source>
        <dbReference type="ARBA" id="ARBA00023295"/>
    </source>
</evidence>
<dbReference type="OrthoDB" id="195678at2759"/>
<reference evidence="11 12" key="1">
    <citation type="submission" date="2018-05" db="EMBL/GenBank/DDBJ databases">
        <title>Genome sequencing and assembly of the regulated plant pathogen Lachnellula willkommii and related sister species for the development of diagnostic species identification markers.</title>
        <authorList>
            <person name="Giroux E."/>
            <person name="Bilodeau G."/>
        </authorList>
    </citation>
    <scope>NUCLEOTIDE SEQUENCE [LARGE SCALE GENOMIC DNA]</scope>
    <source>
        <strain evidence="11 12">CBS 268.59</strain>
    </source>
</reference>
<dbReference type="InterPro" id="IPR050727">
    <property type="entry name" value="GH43_arabinanases"/>
</dbReference>
<dbReference type="PIRSF" id="PIRSF026534">
    <property type="entry name" value="Endo_alpha-L-arabinosidase"/>
    <property type="match status" value="1"/>
</dbReference>
<dbReference type="EMBL" id="QGMK01000361">
    <property type="protein sequence ID" value="TVY82168.1"/>
    <property type="molecule type" value="Genomic_DNA"/>
</dbReference>
<dbReference type="GO" id="GO:0046558">
    <property type="term" value="F:arabinan endo-1,5-alpha-L-arabinosidase activity"/>
    <property type="evidence" value="ECO:0007669"/>
    <property type="project" value="UniProtKB-EC"/>
</dbReference>
<protein>
    <recommendedName>
        <fullName evidence="4 7">Arabinan endo-1,5-alpha-L-arabinosidase</fullName>
        <ecNumber evidence="4 7">3.2.1.99</ecNumber>
    </recommendedName>
</protein>
<dbReference type="PANTHER" id="PTHR43301:SF3">
    <property type="entry name" value="ARABINAN ENDO-1,5-ALPHA-L-ARABINOSIDASE A-RELATED"/>
    <property type="match status" value="1"/>
</dbReference>
<dbReference type="Gene3D" id="2.115.10.20">
    <property type="entry name" value="Glycosyl hydrolase domain, family 43"/>
    <property type="match status" value="1"/>
</dbReference>
<feature type="active site" description="Proton acceptor" evidence="8">
    <location>
        <position position="36"/>
    </location>
</feature>
<comment type="catalytic activity">
    <reaction evidence="1 7">
        <text>Endohydrolysis of (1-&gt;5)-alpha-arabinofuranosidic linkages in (1-&gt;5)-arabinans.</text>
        <dbReference type="EC" id="3.2.1.99"/>
    </reaction>
</comment>
<dbReference type="SUPFAM" id="SSF75005">
    <property type="entry name" value="Arabinanase/levansucrase/invertase"/>
    <property type="match status" value="1"/>
</dbReference>
<evidence type="ECO:0000256" key="2">
    <source>
        <dbReference type="ARBA" id="ARBA00004834"/>
    </source>
</evidence>
<name>A0A8T9C916_9HELO</name>
<dbReference type="Proteomes" id="UP000469558">
    <property type="component" value="Unassembled WGS sequence"/>
</dbReference>
<comment type="caution">
    <text evidence="11">The sequence shown here is derived from an EMBL/GenBank/DDBJ whole genome shotgun (WGS) entry which is preliminary data.</text>
</comment>
<evidence type="ECO:0000256" key="1">
    <source>
        <dbReference type="ARBA" id="ARBA00000375"/>
    </source>
</evidence>
<dbReference type="Pfam" id="PF04616">
    <property type="entry name" value="Glyco_hydro_43"/>
    <property type="match status" value="1"/>
</dbReference>
<dbReference type="InterPro" id="IPR023296">
    <property type="entry name" value="Glyco_hydro_beta-prop_sf"/>
</dbReference>
<keyword evidence="6 7" id="KW-0326">Glycosidase</keyword>
<comment type="similarity">
    <text evidence="3 7">Belongs to the glycosyl hydrolase 43 family.</text>
</comment>
<feature type="signal peptide" evidence="10">
    <location>
        <begin position="1"/>
        <end position="23"/>
    </location>
</feature>
<organism evidence="11 12">
    <name type="scientific">Lachnellula suecica</name>
    <dbReference type="NCBI Taxonomy" id="602035"/>
    <lineage>
        <taxon>Eukaryota</taxon>
        <taxon>Fungi</taxon>
        <taxon>Dikarya</taxon>
        <taxon>Ascomycota</taxon>
        <taxon>Pezizomycotina</taxon>
        <taxon>Leotiomycetes</taxon>
        <taxon>Helotiales</taxon>
        <taxon>Lachnaceae</taxon>
        <taxon>Lachnellula</taxon>
    </lineage>
</organism>
<dbReference type="InterPro" id="IPR016840">
    <property type="entry name" value="Glyco_hydro_43_endo_a_Ara-ase"/>
</dbReference>
<evidence type="ECO:0000256" key="3">
    <source>
        <dbReference type="ARBA" id="ARBA00009865"/>
    </source>
</evidence>
<evidence type="ECO:0000256" key="8">
    <source>
        <dbReference type="PIRSR" id="PIRSR606710-1"/>
    </source>
</evidence>
<accession>A0A8T9C916</accession>
<evidence type="ECO:0000313" key="11">
    <source>
        <dbReference type="EMBL" id="TVY82168.1"/>
    </source>
</evidence>
<dbReference type="GO" id="GO:0005975">
    <property type="term" value="P:carbohydrate metabolic process"/>
    <property type="evidence" value="ECO:0007669"/>
    <property type="project" value="InterPro"/>
</dbReference>
<evidence type="ECO:0000256" key="10">
    <source>
        <dbReference type="SAM" id="SignalP"/>
    </source>
</evidence>
<feature type="site" description="Important for catalytic activity, responsible for pKa modulation of the active site Glu and correct orientation of both the proton donor and substrate" evidence="9">
    <location>
        <position position="149"/>
    </location>
</feature>
<comment type="pathway">
    <text evidence="2 7">Glycan metabolism; L-arabinan degradation.</text>
</comment>
<dbReference type="EC" id="3.2.1.99" evidence="4 7"/>
<gene>
    <name evidence="11" type="primary">abnA</name>
    <name evidence="11" type="ORF">LSUE1_G004296</name>
</gene>
<dbReference type="PANTHER" id="PTHR43301">
    <property type="entry name" value="ARABINAN ENDO-1,5-ALPHA-L-ARABINOSIDASE"/>
    <property type="match status" value="1"/>
</dbReference>
<keyword evidence="10" id="KW-0732">Signal</keyword>
<evidence type="ECO:0000256" key="9">
    <source>
        <dbReference type="PIRSR" id="PIRSR606710-2"/>
    </source>
</evidence>
<proteinExistence type="inferred from homology"/>
<dbReference type="CDD" id="cd18831">
    <property type="entry name" value="GH43_AnAbnA-like"/>
    <property type="match status" value="1"/>
</dbReference>
<keyword evidence="12" id="KW-1185">Reference proteome</keyword>
<evidence type="ECO:0000256" key="4">
    <source>
        <dbReference type="ARBA" id="ARBA00012586"/>
    </source>
</evidence>
<feature type="chain" id="PRO_5035834367" description="Arabinan endo-1,5-alpha-L-arabinosidase" evidence="10">
    <location>
        <begin position="24"/>
        <end position="316"/>
    </location>
</feature>
<keyword evidence="5 7" id="KW-0378">Hydrolase</keyword>
<feature type="active site" description="Proton donor" evidence="8">
    <location>
        <position position="200"/>
    </location>
</feature>
<evidence type="ECO:0000256" key="7">
    <source>
        <dbReference type="PIRNR" id="PIRNR026534"/>
    </source>
</evidence>